<evidence type="ECO:0000259" key="1">
    <source>
        <dbReference type="Pfam" id="PF05685"/>
    </source>
</evidence>
<dbReference type="AlphaFoldDB" id="U5QSE1"/>
<proteinExistence type="predicted"/>
<accession>U5QSE1</accession>
<dbReference type="KEGG" id="glj:GKIL_4399"/>
<dbReference type="Pfam" id="PF05685">
    <property type="entry name" value="Uma2"/>
    <property type="match status" value="1"/>
</dbReference>
<reference evidence="2 3" key="1">
    <citation type="journal article" date="2013" name="PLoS ONE">
        <title>Cultivation and Complete Genome Sequencing of Gloeobacter kilaueensis sp. nov., from a Lava Cave in Kilauea Caldera, Hawai'i.</title>
        <authorList>
            <person name="Saw J.H."/>
            <person name="Schatz M."/>
            <person name="Brown M.V."/>
            <person name="Kunkel D.D."/>
            <person name="Foster J.S."/>
            <person name="Shick H."/>
            <person name="Christensen S."/>
            <person name="Hou S."/>
            <person name="Wan X."/>
            <person name="Donachie S.P."/>
        </authorList>
    </citation>
    <scope>NUCLEOTIDE SEQUENCE [LARGE SCALE GENOMIC DNA]</scope>
    <source>
        <strain evidence="3">JS</strain>
    </source>
</reference>
<evidence type="ECO:0000313" key="3">
    <source>
        <dbReference type="Proteomes" id="UP000017396"/>
    </source>
</evidence>
<dbReference type="InterPro" id="IPR011335">
    <property type="entry name" value="Restrct_endonuc-II-like"/>
</dbReference>
<dbReference type="SUPFAM" id="SSF52980">
    <property type="entry name" value="Restriction endonuclease-like"/>
    <property type="match status" value="1"/>
</dbReference>
<feature type="domain" description="Putative restriction endonuclease" evidence="1">
    <location>
        <begin position="4"/>
        <end position="125"/>
    </location>
</feature>
<gene>
    <name evidence="2" type="ORF">GKIL_4399</name>
</gene>
<dbReference type="eggNOG" id="COG4636">
    <property type="taxonomic scope" value="Bacteria"/>
</dbReference>
<dbReference type="HOGENOM" id="CLU_1956483_0_0_3"/>
<organism evidence="2 3">
    <name type="scientific">Gloeobacter kilaueensis (strain ATCC BAA-2537 / CCAP 1431/1 / ULC 316 / JS1)</name>
    <dbReference type="NCBI Taxonomy" id="1183438"/>
    <lineage>
        <taxon>Bacteria</taxon>
        <taxon>Bacillati</taxon>
        <taxon>Cyanobacteriota</taxon>
        <taxon>Cyanophyceae</taxon>
        <taxon>Gloeobacterales</taxon>
        <taxon>Gloeobacteraceae</taxon>
        <taxon>Gloeobacter</taxon>
    </lineage>
</organism>
<protein>
    <recommendedName>
        <fullName evidence="1">Putative restriction endonuclease domain-containing protein</fullName>
    </recommendedName>
</protein>
<evidence type="ECO:0000313" key="2">
    <source>
        <dbReference type="EMBL" id="AGY60645.1"/>
    </source>
</evidence>
<dbReference type="CDD" id="cd06260">
    <property type="entry name" value="DUF820-like"/>
    <property type="match status" value="1"/>
</dbReference>
<dbReference type="EMBL" id="CP003587">
    <property type="protein sequence ID" value="AGY60645.1"/>
    <property type="molecule type" value="Genomic_DNA"/>
</dbReference>
<dbReference type="InterPro" id="IPR008538">
    <property type="entry name" value="Uma2"/>
</dbReference>
<dbReference type="PANTHER" id="PTHR34107:SF7">
    <property type="entry name" value="SLR2092 PROTEIN"/>
    <property type="match status" value="1"/>
</dbReference>
<keyword evidence="3" id="KW-1185">Reference proteome</keyword>
<dbReference type="Gene3D" id="3.90.1570.10">
    <property type="entry name" value="tt1808, chain A"/>
    <property type="match status" value="1"/>
</dbReference>
<dbReference type="InterPro" id="IPR012296">
    <property type="entry name" value="Nuclease_put_TT1808"/>
</dbReference>
<dbReference type="STRING" id="1183438.GKIL_4399"/>
<dbReference type="PANTHER" id="PTHR34107">
    <property type="entry name" value="SLL0198 PROTEIN-RELATED"/>
    <property type="match status" value="1"/>
</dbReference>
<sequence length="128" mass="14083">MIARLKQSLLGWVEPLGLGVVLDRGGCNATAPDLAFLAMNRLRNAPFRLGLPVPDLVVKVESAPSQREALTRQIQSWLDRGVVVCLLVETWAKTVSIFREGQVVTLGLEEVLSLPEILPGWEWKLAAL</sequence>
<name>U5QSE1_GLOK1</name>
<dbReference type="Proteomes" id="UP000017396">
    <property type="component" value="Chromosome"/>
</dbReference>